<name>A0A822A5Z4_9BILA</name>
<evidence type="ECO:0000313" key="1">
    <source>
        <dbReference type="EMBL" id="CAF4993837.1"/>
    </source>
</evidence>
<dbReference type="AlphaFoldDB" id="A0A822A5Z4"/>
<protein>
    <submittedName>
        <fullName evidence="1">Uncharacterized protein</fullName>
    </submittedName>
</protein>
<reference evidence="1" key="1">
    <citation type="submission" date="2021-02" db="EMBL/GenBank/DDBJ databases">
        <authorList>
            <person name="Nowell W R."/>
        </authorList>
    </citation>
    <scope>NUCLEOTIDE SEQUENCE</scope>
</reference>
<dbReference type="Proteomes" id="UP000663848">
    <property type="component" value="Unassembled WGS sequence"/>
</dbReference>
<evidence type="ECO:0000313" key="2">
    <source>
        <dbReference type="Proteomes" id="UP000663848"/>
    </source>
</evidence>
<dbReference type="EMBL" id="CAJOBR010031124">
    <property type="protein sequence ID" value="CAF4993837.1"/>
    <property type="molecule type" value="Genomic_DNA"/>
</dbReference>
<organism evidence="1 2">
    <name type="scientific">Rotaria socialis</name>
    <dbReference type="NCBI Taxonomy" id="392032"/>
    <lineage>
        <taxon>Eukaryota</taxon>
        <taxon>Metazoa</taxon>
        <taxon>Spiralia</taxon>
        <taxon>Gnathifera</taxon>
        <taxon>Rotifera</taxon>
        <taxon>Eurotatoria</taxon>
        <taxon>Bdelloidea</taxon>
        <taxon>Philodinida</taxon>
        <taxon>Philodinidae</taxon>
        <taxon>Rotaria</taxon>
    </lineage>
</organism>
<gene>
    <name evidence="1" type="ORF">QYT958_LOCUS37395</name>
</gene>
<accession>A0A822A5Z4</accession>
<proteinExistence type="predicted"/>
<comment type="caution">
    <text evidence="1">The sequence shown here is derived from an EMBL/GenBank/DDBJ whole genome shotgun (WGS) entry which is preliminary data.</text>
</comment>
<sequence length="105" mass="12282">MVGSSLIFIPGVMIYEFFKAWKVTNRSQNQITDTMPRYLRMLTYVSQPDDDWGPTRKEYQCGRYEKLTNTTSKNDRKPPDNEPVIFYNENINDAFDPAADLASRF</sequence>